<dbReference type="EMBL" id="BMAT01001923">
    <property type="protein sequence ID" value="GFR95690.1"/>
    <property type="molecule type" value="Genomic_DNA"/>
</dbReference>
<reference evidence="1 2" key="1">
    <citation type="journal article" date="2021" name="Elife">
        <title>Chloroplast acquisition without the gene transfer in kleptoplastic sea slugs, Plakobranchus ocellatus.</title>
        <authorList>
            <person name="Maeda T."/>
            <person name="Takahashi S."/>
            <person name="Yoshida T."/>
            <person name="Shimamura S."/>
            <person name="Takaki Y."/>
            <person name="Nagai Y."/>
            <person name="Toyoda A."/>
            <person name="Suzuki Y."/>
            <person name="Arimoto A."/>
            <person name="Ishii H."/>
            <person name="Satoh N."/>
            <person name="Nishiyama T."/>
            <person name="Hasebe M."/>
            <person name="Maruyama T."/>
            <person name="Minagawa J."/>
            <person name="Obokata J."/>
            <person name="Shigenobu S."/>
        </authorList>
    </citation>
    <scope>NUCLEOTIDE SEQUENCE [LARGE SCALE GENOMIC DNA]</scope>
</reference>
<dbReference type="AlphaFoldDB" id="A0AAV4HGE7"/>
<accession>A0AAV4HGE7</accession>
<gene>
    <name evidence="1" type="ORF">ElyMa_000950900</name>
</gene>
<dbReference type="Proteomes" id="UP000762676">
    <property type="component" value="Unassembled WGS sequence"/>
</dbReference>
<name>A0AAV4HGE7_9GAST</name>
<proteinExistence type="predicted"/>
<evidence type="ECO:0000313" key="1">
    <source>
        <dbReference type="EMBL" id="GFR95690.1"/>
    </source>
</evidence>
<protein>
    <submittedName>
        <fullName evidence="1">Uncharacterized protein</fullName>
    </submittedName>
</protein>
<organism evidence="1 2">
    <name type="scientific">Elysia marginata</name>
    <dbReference type="NCBI Taxonomy" id="1093978"/>
    <lineage>
        <taxon>Eukaryota</taxon>
        <taxon>Metazoa</taxon>
        <taxon>Spiralia</taxon>
        <taxon>Lophotrochozoa</taxon>
        <taxon>Mollusca</taxon>
        <taxon>Gastropoda</taxon>
        <taxon>Heterobranchia</taxon>
        <taxon>Euthyneura</taxon>
        <taxon>Panpulmonata</taxon>
        <taxon>Sacoglossa</taxon>
        <taxon>Placobranchoidea</taxon>
        <taxon>Plakobranchidae</taxon>
        <taxon>Elysia</taxon>
    </lineage>
</organism>
<sequence length="82" mass="9110">MSYDVWRRGLVVDTLDFGSGRSEVHALAGQVGGSVLDEKLAGRVEGVADYRLISSERSYQNSRVMRSSRCCVSSESYMEEPM</sequence>
<evidence type="ECO:0000313" key="2">
    <source>
        <dbReference type="Proteomes" id="UP000762676"/>
    </source>
</evidence>
<comment type="caution">
    <text evidence="1">The sequence shown here is derived from an EMBL/GenBank/DDBJ whole genome shotgun (WGS) entry which is preliminary data.</text>
</comment>
<keyword evidence="2" id="KW-1185">Reference proteome</keyword>